<keyword evidence="4" id="KW-1185">Reference proteome</keyword>
<dbReference type="GO" id="GO:0003964">
    <property type="term" value="F:RNA-directed DNA polymerase activity"/>
    <property type="evidence" value="ECO:0007669"/>
    <property type="project" value="UniProtKB-KW"/>
</dbReference>
<dbReference type="PROSITE" id="PS50878">
    <property type="entry name" value="RT_POL"/>
    <property type="match status" value="1"/>
</dbReference>
<organism evidence="3 4">
    <name type="scientific">Bacteroides acidifaciens</name>
    <dbReference type="NCBI Taxonomy" id="85831"/>
    <lineage>
        <taxon>Bacteria</taxon>
        <taxon>Pseudomonadati</taxon>
        <taxon>Bacteroidota</taxon>
        <taxon>Bacteroidia</taxon>
        <taxon>Bacteroidales</taxon>
        <taxon>Bacteroidaceae</taxon>
        <taxon>Bacteroides</taxon>
    </lineage>
</organism>
<dbReference type="InterPro" id="IPR043502">
    <property type="entry name" value="DNA/RNA_pol_sf"/>
</dbReference>
<gene>
    <name evidence="3" type="ORF">E5356_16835</name>
</gene>
<protein>
    <submittedName>
        <fullName evidence="3">Reverse transcriptase</fullName>
    </submittedName>
</protein>
<evidence type="ECO:0000256" key="1">
    <source>
        <dbReference type="ARBA" id="ARBA00034120"/>
    </source>
</evidence>
<dbReference type="AlphaFoldDB" id="A0A4S2ADC0"/>
<comment type="caution">
    <text evidence="3">The sequence shown here is derived from an EMBL/GenBank/DDBJ whole genome shotgun (WGS) entry which is preliminary data.</text>
</comment>
<evidence type="ECO:0000259" key="2">
    <source>
        <dbReference type="PROSITE" id="PS50878"/>
    </source>
</evidence>
<dbReference type="Proteomes" id="UP000305751">
    <property type="component" value="Unassembled WGS sequence"/>
</dbReference>
<dbReference type="RefSeq" id="WP_136014873.1">
    <property type="nucleotide sequence ID" value="NZ_SRZA01000074.1"/>
</dbReference>
<keyword evidence="3" id="KW-0695">RNA-directed DNA polymerase</keyword>
<keyword evidence="3" id="KW-0548">Nucleotidyltransferase</keyword>
<dbReference type="PANTHER" id="PTHR34047">
    <property type="entry name" value="NUCLEAR INTRON MATURASE 1, MITOCHONDRIAL-RELATED"/>
    <property type="match status" value="1"/>
</dbReference>
<reference evidence="3 4" key="1">
    <citation type="submission" date="2019-04" db="EMBL/GenBank/DDBJ databases">
        <title>Microbes associate with the intestines of laboratory mice.</title>
        <authorList>
            <person name="Navarre W."/>
            <person name="Wong E."/>
            <person name="Huang K."/>
            <person name="Tropini C."/>
            <person name="Ng K."/>
            <person name="Yu B."/>
        </authorList>
    </citation>
    <scope>NUCLEOTIDE SEQUENCE [LARGE SCALE GENOMIC DNA]</scope>
    <source>
        <strain evidence="3 4">NM70_E10</strain>
    </source>
</reference>
<evidence type="ECO:0000313" key="3">
    <source>
        <dbReference type="EMBL" id="TGX98421.1"/>
    </source>
</evidence>
<dbReference type="PANTHER" id="PTHR34047:SF8">
    <property type="entry name" value="PROTEIN YKFC"/>
    <property type="match status" value="1"/>
</dbReference>
<dbReference type="SUPFAM" id="SSF56672">
    <property type="entry name" value="DNA/RNA polymerases"/>
    <property type="match status" value="1"/>
</dbReference>
<dbReference type="Pfam" id="PF00078">
    <property type="entry name" value="RVT_1"/>
    <property type="match status" value="1"/>
</dbReference>
<dbReference type="InterPro" id="IPR051083">
    <property type="entry name" value="GrpII_Intron_Splice-Mob/Def"/>
</dbReference>
<feature type="domain" description="Reverse transcriptase" evidence="2">
    <location>
        <begin position="1"/>
        <end position="294"/>
    </location>
</feature>
<name>A0A4S2ADC0_9BACE</name>
<proteinExistence type="inferred from homology"/>
<comment type="similarity">
    <text evidence="1">Belongs to the bacterial reverse transcriptase family.</text>
</comment>
<dbReference type="InterPro" id="IPR000477">
    <property type="entry name" value="RT_dom"/>
</dbReference>
<sequence length="429" mass="49571">MAYHDCCNNKKSSYECNEYRAHYELDLWLLIYEVYSRTYEPGASSCFIVTRPKLREVFAASFRDRIVHHWICLRLNPLFEARFTAQGDVSHNCRKGFGTSSAVSAFNRDVNVVTQGYTRVAYIGRFDIKAFFMSISPQILWELLRPFILENYKGDDIDTLLYLTETVIMNRPQDKCVKRSPEELFKAMPAGKSLFNSDTGVPIGNLPSQLFANFLMSFLDEVMARLREIIGPDDFRYERYVDDFTVVCVWQEVIVSLYPAIEQLLRCKLGLTLHPDKIYLQEAAKGAAFVGSVVKQGRIYLSNRTVHGLHAALDYWQSVCVDIAENGEDAERLKLLEHSISSVNSYLGFTIHCDAYSIRRKAFANIDKRCWQFCYTKADTLGCVKIRKQYRLKNYLLMKEVKENDLVLRKRKARQRKKAAPVRPDTAHS</sequence>
<evidence type="ECO:0000313" key="4">
    <source>
        <dbReference type="Proteomes" id="UP000305751"/>
    </source>
</evidence>
<keyword evidence="3" id="KW-0808">Transferase</keyword>
<dbReference type="EMBL" id="SRZA01000074">
    <property type="protein sequence ID" value="TGX98421.1"/>
    <property type="molecule type" value="Genomic_DNA"/>
</dbReference>
<accession>A0A4S2ADC0</accession>